<dbReference type="EMBL" id="BT137245">
    <property type="protein sequence ID" value="AFK37040.1"/>
    <property type="molecule type" value="mRNA"/>
</dbReference>
<dbReference type="AlphaFoldDB" id="I3S9U8"/>
<protein>
    <submittedName>
        <fullName evidence="1">Uncharacterized protein</fullName>
    </submittedName>
</protein>
<organism evidence="1">
    <name type="scientific">Lotus japonicus</name>
    <name type="common">Lotus corniculatus var. japonicus</name>
    <dbReference type="NCBI Taxonomy" id="34305"/>
    <lineage>
        <taxon>Eukaryota</taxon>
        <taxon>Viridiplantae</taxon>
        <taxon>Streptophyta</taxon>
        <taxon>Embryophyta</taxon>
        <taxon>Tracheophyta</taxon>
        <taxon>Spermatophyta</taxon>
        <taxon>Magnoliopsida</taxon>
        <taxon>eudicotyledons</taxon>
        <taxon>Gunneridae</taxon>
        <taxon>Pentapetalae</taxon>
        <taxon>rosids</taxon>
        <taxon>fabids</taxon>
        <taxon>Fabales</taxon>
        <taxon>Fabaceae</taxon>
        <taxon>Papilionoideae</taxon>
        <taxon>50 kb inversion clade</taxon>
        <taxon>NPAAA clade</taxon>
        <taxon>Hologalegina</taxon>
        <taxon>robinioid clade</taxon>
        <taxon>Loteae</taxon>
        <taxon>Lotus</taxon>
    </lineage>
</organism>
<proteinExistence type="evidence at transcript level"/>
<name>I3S9U8_LOTJA</name>
<evidence type="ECO:0000313" key="1">
    <source>
        <dbReference type="EMBL" id="AFK37040.1"/>
    </source>
</evidence>
<reference evidence="1" key="1">
    <citation type="submission" date="2012-05" db="EMBL/GenBank/DDBJ databases">
        <authorList>
            <person name="Krishnakumar V."/>
            <person name="Cheung F."/>
            <person name="Xiao Y."/>
            <person name="Chan A."/>
            <person name="Moskal W.A."/>
            <person name="Town C.D."/>
        </authorList>
    </citation>
    <scope>NUCLEOTIDE SEQUENCE</scope>
</reference>
<accession>I3S9U8</accession>
<sequence>MMTLALGLPKRLSRFTSSCCLNSPAISSPSSPISPSSPSSRGNTLRALLMLFAPGFSRCMQIKSFLHFIFWTVL</sequence>